<dbReference type="WBParaSite" id="GPUH_0000862601-mRNA-1">
    <property type="protein sequence ID" value="GPUH_0000862601-mRNA-1"/>
    <property type="gene ID" value="GPUH_0000862601"/>
</dbReference>
<dbReference type="EMBL" id="UYRT01025644">
    <property type="protein sequence ID" value="VDK63950.1"/>
    <property type="molecule type" value="Genomic_DNA"/>
</dbReference>
<reference evidence="4" key="1">
    <citation type="submission" date="2016-06" db="UniProtKB">
        <authorList>
            <consortium name="WormBaseParasite"/>
        </authorList>
    </citation>
    <scope>IDENTIFICATION</scope>
</reference>
<feature type="region of interest" description="Disordered" evidence="1">
    <location>
        <begin position="76"/>
        <end position="112"/>
    </location>
</feature>
<organism evidence="4">
    <name type="scientific">Gongylonema pulchrum</name>
    <dbReference type="NCBI Taxonomy" id="637853"/>
    <lineage>
        <taxon>Eukaryota</taxon>
        <taxon>Metazoa</taxon>
        <taxon>Ecdysozoa</taxon>
        <taxon>Nematoda</taxon>
        <taxon>Chromadorea</taxon>
        <taxon>Rhabditida</taxon>
        <taxon>Spirurina</taxon>
        <taxon>Spiruromorpha</taxon>
        <taxon>Spiruroidea</taxon>
        <taxon>Gongylonematidae</taxon>
        <taxon>Gongylonema</taxon>
    </lineage>
</organism>
<reference evidence="2 3" key="2">
    <citation type="submission" date="2018-11" db="EMBL/GenBank/DDBJ databases">
        <authorList>
            <consortium name="Pathogen Informatics"/>
        </authorList>
    </citation>
    <scope>NUCLEOTIDE SEQUENCE [LARGE SCALE GENOMIC DNA]</scope>
</reference>
<gene>
    <name evidence="2" type="ORF">GPUH_LOCUS8618</name>
</gene>
<dbReference type="Proteomes" id="UP000271098">
    <property type="component" value="Unassembled WGS sequence"/>
</dbReference>
<dbReference type="OrthoDB" id="5854775at2759"/>
<dbReference type="AlphaFoldDB" id="A0A183DIS5"/>
<protein>
    <submittedName>
        <fullName evidence="4">Protein muscleblind</fullName>
    </submittedName>
</protein>
<proteinExistence type="predicted"/>
<feature type="compositionally biased region" description="Low complexity" evidence="1">
    <location>
        <begin position="142"/>
        <end position="158"/>
    </location>
</feature>
<evidence type="ECO:0000313" key="2">
    <source>
        <dbReference type="EMBL" id="VDK63950.1"/>
    </source>
</evidence>
<accession>A0A183DIS5</accession>
<feature type="region of interest" description="Disordered" evidence="1">
    <location>
        <begin position="140"/>
        <end position="164"/>
    </location>
</feature>
<evidence type="ECO:0000256" key="1">
    <source>
        <dbReference type="SAM" id="MobiDB-lite"/>
    </source>
</evidence>
<name>A0A183DIS5_9BILA</name>
<sequence>MADYQMMKRRVPAGLEQLGLPPQRLLNMSAAQASILNGAAQGCTGAPPGPTALYTDQQIRLLSAQSSVAAATSQQLLMAHHQQQQQQQEQQQHQHPGAAPVPMTSMTSSVAAASSAATETTVVASTAPLTTATIHNSLPQPHVQQSQHLSPLSLHSSQTGVRPVPGAAAPHFMPAPPMLQQHQQQPPLVPPHPYLLTAAGTGAGHPYIPHYIEETIAAPQSDPFTPPSYAPEMKNVVVLQPL</sequence>
<feature type="compositionally biased region" description="Low complexity" evidence="1">
    <location>
        <begin position="76"/>
        <end position="95"/>
    </location>
</feature>
<evidence type="ECO:0000313" key="3">
    <source>
        <dbReference type="Proteomes" id="UP000271098"/>
    </source>
</evidence>
<evidence type="ECO:0000313" key="4">
    <source>
        <dbReference type="WBParaSite" id="GPUH_0000862601-mRNA-1"/>
    </source>
</evidence>
<keyword evidence="3" id="KW-1185">Reference proteome</keyword>